<dbReference type="Proteomes" id="UP000050556">
    <property type="component" value="Unassembled WGS sequence"/>
</dbReference>
<comment type="caution">
    <text evidence="1">The sequence shown here is derived from an EMBL/GenBank/DDBJ whole genome shotgun (WGS) entry which is preliminary data.</text>
</comment>
<protein>
    <submittedName>
        <fullName evidence="1">Uncharacterized protein</fullName>
    </submittedName>
</protein>
<reference evidence="1 2" key="1">
    <citation type="journal article" date="2015" name="Front. Microbiol.">
        <title>Genetic determinants of heat resistance in Escherichia coli.</title>
        <authorList>
            <person name="Mercer R.G."/>
            <person name="Zheng J."/>
            <person name="Garcia-Hernandez R."/>
            <person name="Ruan L."/>
            <person name="Ganzle M.G."/>
            <person name="McMullen L.M."/>
        </authorList>
    </citation>
    <scope>NUCLEOTIDE SEQUENCE [LARGE SCALE GENOMIC DNA]</scope>
    <source>
        <strain evidence="1 2">AW1.3</strain>
    </source>
</reference>
<dbReference type="PATRIC" id="fig|562.7813.peg.1427"/>
<sequence>MPKSETTIKFTPAIGKELLSIIQDNIPESDYKIRRRIRTADSINAVGTLVDITIIVATSSPACIAIASIARKWIQTRSSKKITMTTEKGKIEVENLTSKELIEVMEQCKNISFKEE</sequence>
<gene>
    <name evidence="1" type="ORF">ACU57_09965</name>
</gene>
<dbReference type="AlphaFoldDB" id="A0A0N8ITQ1"/>
<dbReference type="RefSeq" id="WP_032291538.1">
    <property type="nucleotide sequence ID" value="NZ_BFLW01000190.1"/>
</dbReference>
<name>A0A0N8ITQ1_ECOLX</name>
<accession>A0A0N8ITQ1</accession>
<evidence type="ECO:0000313" key="1">
    <source>
        <dbReference type="EMBL" id="KPO13224.1"/>
    </source>
</evidence>
<proteinExistence type="predicted"/>
<evidence type="ECO:0000313" key="2">
    <source>
        <dbReference type="Proteomes" id="UP000050556"/>
    </source>
</evidence>
<organism evidence="1 2">
    <name type="scientific">Escherichia coli</name>
    <dbReference type="NCBI Taxonomy" id="562"/>
    <lineage>
        <taxon>Bacteria</taxon>
        <taxon>Pseudomonadati</taxon>
        <taxon>Pseudomonadota</taxon>
        <taxon>Gammaproteobacteria</taxon>
        <taxon>Enterobacterales</taxon>
        <taxon>Enterobacteriaceae</taxon>
        <taxon>Escherichia</taxon>
    </lineage>
</organism>
<dbReference type="EMBL" id="LDYI01000077">
    <property type="protein sequence ID" value="KPO13224.1"/>
    <property type="molecule type" value="Genomic_DNA"/>
</dbReference>